<dbReference type="SUPFAM" id="SSF53098">
    <property type="entry name" value="Ribonuclease H-like"/>
    <property type="match status" value="1"/>
</dbReference>
<dbReference type="RefSeq" id="XP_065664644.1">
    <property type="nucleotide sequence ID" value="XM_065808572.1"/>
</dbReference>
<protein>
    <submittedName>
        <fullName evidence="8">E3 SUMO-protein ligase ZBED1-like isoform X2</fullName>
    </submittedName>
</protein>
<dbReference type="Pfam" id="PF05699">
    <property type="entry name" value="Dimer_Tnp_hAT"/>
    <property type="match status" value="1"/>
</dbReference>
<reference evidence="8" key="1">
    <citation type="submission" date="2025-08" db="UniProtKB">
        <authorList>
            <consortium name="RefSeq"/>
        </authorList>
    </citation>
    <scope>IDENTIFICATION</scope>
</reference>
<keyword evidence="4" id="KW-0862">Zinc</keyword>
<dbReference type="InterPro" id="IPR052035">
    <property type="entry name" value="ZnF_BED_domain_contain"/>
</dbReference>
<comment type="subcellular location">
    <subcellularLocation>
        <location evidence="1">Nucleus</location>
    </subcellularLocation>
</comment>
<organism evidence="7 8">
    <name type="scientific">Hydra vulgaris</name>
    <name type="common">Hydra</name>
    <name type="synonym">Hydra attenuata</name>
    <dbReference type="NCBI Taxonomy" id="6087"/>
    <lineage>
        <taxon>Eukaryota</taxon>
        <taxon>Metazoa</taxon>
        <taxon>Cnidaria</taxon>
        <taxon>Hydrozoa</taxon>
        <taxon>Hydroidolina</taxon>
        <taxon>Anthoathecata</taxon>
        <taxon>Aplanulata</taxon>
        <taxon>Hydridae</taxon>
        <taxon>Hydra</taxon>
    </lineage>
</organism>
<gene>
    <name evidence="8" type="primary">LOC136086280</name>
</gene>
<dbReference type="GeneID" id="136086280"/>
<evidence type="ECO:0000259" key="6">
    <source>
        <dbReference type="Pfam" id="PF05699"/>
    </source>
</evidence>
<evidence type="ECO:0000256" key="3">
    <source>
        <dbReference type="ARBA" id="ARBA00022771"/>
    </source>
</evidence>
<evidence type="ECO:0000256" key="1">
    <source>
        <dbReference type="ARBA" id="ARBA00004123"/>
    </source>
</evidence>
<name>A0ABM4CRY1_HYDVU</name>
<keyword evidence="2" id="KW-0479">Metal-binding</keyword>
<evidence type="ECO:0000313" key="8">
    <source>
        <dbReference type="RefSeq" id="XP_065664644.1"/>
    </source>
</evidence>
<dbReference type="InterPro" id="IPR012337">
    <property type="entry name" value="RNaseH-like_sf"/>
</dbReference>
<evidence type="ECO:0000313" key="7">
    <source>
        <dbReference type="Proteomes" id="UP001652625"/>
    </source>
</evidence>
<dbReference type="PANTHER" id="PTHR46481">
    <property type="entry name" value="ZINC FINGER BED DOMAIN-CONTAINING PROTEIN 4"/>
    <property type="match status" value="1"/>
</dbReference>
<proteinExistence type="predicted"/>
<feature type="domain" description="HAT C-terminal dimerisation" evidence="6">
    <location>
        <begin position="196"/>
        <end position="276"/>
    </location>
</feature>
<dbReference type="Proteomes" id="UP001652625">
    <property type="component" value="Chromosome 10"/>
</dbReference>
<keyword evidence="7" id="KW-1185">Reference proteome</keyword>
<keyword evidence="3" id="KW-0863">Zinc-finger</keyword>
<evidence type="ECO:0000256" key="5">
    <source>
        <dbReference type="ARBA" id="ARBA00023242"/>
    </source>
</evidence>
<dbReference type="InterPro" id="IPR008906">
    <property type="entry name" value="HATC_C_dom"/>
</dbReference>
<accession>A0ABM4CRY1</accession>
<keyword evidence="5" id="KW-0539">Nucleus</keyword>
<dbReference type="PANTHER" id="PTHR46481:SF10">
    <property type="entry name" value="ZINC FINGER BED DOMAIN-CONTAINING PROTEIN 39"/>
    <property type="match status" value="1"/>
</dbReference>
<evidence type="ECO:0000256" key="4">
    <source>
        <dbReference type="ARBA" id="ARBA00022833"/>
    </source>
</evidence>
<sequence length="283" mass="32533">MCIKSVLQLKEAIKTLAKSNEEFARSCPSDDQWKTLEYSMPFLEKIYNISVGLSADKRPTIQDVIPELYSLHQELLAQQNHKDKATRISIKMLISELQERYPLNGAEQLINCYANFLDPRYKGLHLIEYKKIDDIKEALLTQEKAKKKEKLPITSSKIDNESNPNTKVNHHELLKKRLKQDISARSASTTTKLSLEIEHYLGAETADEKTNVLEWWKIMKLQYPILSDYAQKYLCITASSATSERVFSTAGNVVTARRTTLAIENVEKIVYIKENIKKIKINL</sequence>
<evidence type="ECO:0000256" key="2">
    <source>
        <dbReference type="ARBA" id="ARBA00022723"/>
    </source>
</evidence>